<feature type="compositionally biased region" description="Basic and acidic residues" evidence="1">
    <location>
        <begin position="66"/>
        <end position="84"/>
    </location>
</feature>
<evidence type="ECO:0000256" key="1">
    <source>
        <dbReference type="SAM" id="MobiDB-lite"/>
    </source>
</evidence>
<evidence type="ECO:0000313" key="2">
    <source>
        <dbReference type="EMBL" id="KAG8189850.1"/>
    </source>
</evidence>
<proteinExistence type="predicted"/>
<feature type="region of interest" description="Disordered" evidence="1">
    <location>
        <begin position="65"/>
        <end position="106"/>
    </location>
</feature>
<protein>
    <submittedName>
        <fullName evidence="2">Uncharacterized protein</fullName>
    </submittedName>
</protein>
<dbReference type="Proteomes" id="UP000827092">
    <property type="component" value="Unassembled WGS sequence"/>
</dbReference>
<organism evidence="2 3">
    <name type="scientific">Oedothorax gibbosus</name>
    <dbReference type="NCBI Taxonomy" id="931172"/>
    <lineage>
        <taxon>Eukaryota</taxon>
        <taxon>Metazoa</taxon>
        <taxon>Ecdysozoa</taxon>
        <taxon>Arthropoda</taxon>
        <taxon>Chelicerata</taxon>
        <taxon>Arachnida</taxon>
        <taxon>Araneae</taxon>
        <taxon>Araneomorphae</taxon>
        <taxon>Entelegynae</taxon>
        <taxon>Araneoidea</taxon>
        <taxon>Linyphiidae</taxon>
        <taxon>Erigoninae</taxon>
        <taxon>Oedothorax</taxon>
    </lineage>
</organism>
<accession>A0AAV6UZL0</accession>
<reference evidence="2 3" key="1">
    <citation type="journal article" date="2022" name="Nat. Ecol. Evol.">
        <title>A masculinizing supergene underlies an exaggerated male reproductive morph in a spider.</title>
        <authorList>
            <person name="Hendrickx F."/>
            <person name="De Corte Z."/>
            <person name="Sonet G."/>
            <person name="Van Belleghem S.M."/>
            <person name="Kostlbacher S."/>
            <person name="Vangestel C."/>
        </authorList>
    </citation>
    <scope>NUCLEOTIDE SEQUENCE [LARGE SCALE GENOMIC DNA]</scope>
    <source>
        <strain evidence="2">W744_W776</strain>
    </source>
</reference>
<evidence type="ECO:0000313" key="3">
    <source>
        <dbReference type="Proteomes" id="UP000827092"/>
    </source>
</evidence>
<keyword evidence="3" id="KW-1185">Reference proteome</keyword>
<dbReference type="AlphaFoldDB" id="A0AAV6UZL0"/>
<name>A0AAV6UZL0_9ARAC</name>
<sequence length="121" mass="13942">MGRTRSIWTSALRLKLPPGHIGPPSRGPGQHLMSLICQASLLRVAWWWFRLDCRERVTLCHSTSKNRVEAHQRQRDISTKEEFRSTSPSHQKSNSFLVSDRPGEEQRHLCGIQPLVLFDLT</sequence>
<feature type="compositionally biased region" description="Polar residues" evidence="1">
    <location>
        <begin position="85"/>
        <end position="97"/>
    </location>
</feature>
<dbReference type="EMBL" id="JAFNEN010000202">
    <property type="protein sequence ID" value="KAG8189850.1"/>
    <property type="molecule type" value="Genomic_DNA"/>
</dbReference>
<comment type="caution">
    <text evidence="2">The sequence shown here is derived from an EMBL/GenBank/DDBJ whole genome shotgun (WGS) entry which is preliminary data.</text>
</comment>
<gene>
    <name evidence="2" type="ORF">JTE90_026151</name>
</gene>